<feature type="region of interest" description="Disordered" evidence="1">
    <location>
        <begin position="375"/>
        <end position="408"/>
    </location>
</feature>
<keyword evidence="4" id="KW-1185">Reference proteome</keyword>
<dbReference type="OrthoDB" id="4062651at2759"/>
<dbReference type="GO" id="GO:0004674">
    <property type="term" value="F:protein serine/threonine kinase activity"/>
    <property type="evidence" value="ECO:0007669"/>
    <property type="project" value="TreeGrafter"/>
</dbReference>
<dbReference type="GeneID" id="54288478"/>
<evidence type="ECO:0000256" key="1">
    <source>
        <dbReference type="SAM" id="MobiDB-lite"/>
    </source>
</evidence>
<dbReference type="Gene3D" id="1.10.510.10">
    <property type="entry name" value="Transferase(Phosphotransferase) domain 1"/>
    <property type="match status" value="1"/>
</dbReference>
<dbReference type="InterPro" id="IPR000719">
    <property type="entry name" value="Prot_kinase_dom"/>
</dbReference>
<dbReference type="SUPFAM" id="SSF56112">
    <property type="entry name" value="Protein kinase-like (PK-like)"/>
    <property type="match status" value="1"/>
</dbReference>
<dbReference type="EMBL" id="ML978069">
    <property type="protein sequence ID" value="KAF2016679.1"/>
    <property type="molecule type" value="Genomic_DNA"/>
</dbReference>
<protein>
    <submittedName>
        <fullName evidence="3">Kinase-like protein</fullName>
    </submittedName>
</protein>
<name>A0A6A5XUR9_9PLEO</name>
<feature type="compositionally biased region" description="Polar residues" evidence="1">
    <location>
        <begin position="392"/>
        <end position="408"/>
    </location>
</feature>
<evidence type="ECO:0000313" key="4">
    <source>
        <dbReference type="Proteomes" id="UP000799778"/>
    </source>
</evidence>
<keyword evidence="3" id="KW-0418">Kinase</keyword>
<dbReference type="Pfam" id="PF00069">
    <property type="entry name" value="Pkinase"/>
    <property type="match status" value="1"/>
</dbReference>
<dbReference type="SMART" id="SM00220">
    <property type="entry name" value="S_TKc"/>
    <property type="match status" value="1"/>
</dbReference>
<dbReference type="RefSeq" id="XP_033385018.1">
    <property type="nucleotide sequence ID" value="XM_033531081.1"/>
</dbReference>
<proteinExistence type="predicted"/>
<sequence>MYSLPNPGRISRRYTDPNIHKMDYHEYEPLHFNEGAHVREPDYRRLPFEDLGFINNGAFGAVSKVRDRNNGKVYALKKLRISRKVSRNDCMREANNTRRLRHVHLIKTYASYETGPNFEEFGILTKFAEQGTLSDYLENYIERPSERRASALWNAFGCLANALAFIHENRTRHCDIKPDNILISEDRVLIADFGLAFDWTALERATTMNDVRGTLRYFAPELENGVAKNQGTDVWALSCVYFQMIMALTYPTETTYMSIGFCYRDRLEYVLECLSSNKVSAAQPIIHACYLMFETDMRRRVSAQSISDRLSADVEASKYFCSCCMDQSYRGTSSGNQQLPQVDRAHDYNFEQPPAPTRQSTFGSWHTAYSCDSRDAEDRDASINQPPPLTWSHGSASQNTIASEPRTSPSFEQWAWSEEHNRYYRPIWKDGANPVHTSDNNNR</sequence>
<evidence type="ECO:0000259" key="2">
    <source>
        <dbReference type="PROSITE" id="PS50011"/>
    </source>
</evidence>
<organism evidence="3 4">
    <name type="scientific">Aaosphaeria arxii CBS 175.79</name>
    <dbReference type="NCBI Taxonomy" id="1450172"/>
    <lineage>
        <taxon>Eukaryota</taxon>
        <taxon>Fungi</taxon>
        <taxon>Dikarya</taxon>
        <taxon>Ascomycota</taxon>
        <taxon>Pezizomycotina</taxon>
        <taxon>Dothideomycetes</taxon>
        <taxon>Pleosporomycetidae</taxon>
        <taxon>Pleosporales</taxon>
        <taxon>Pleosporales incertae sedis</taxon>
        <taxon>Aaosphaeria</taxon>
    </lineage>
</organism>
<dbReference type="InterPro" id="IPR011009">
    <property type="entry name" value="Kinase-like_dom_sf"/>
</dbReference>
<dbReference type="CDD" id="cd00180">
    <property type="entry name" value="PKc"/>
    <property type="match status" value="1"/>
</dbReference>
<gene>
    <name evidence="3" type="ORF">BU24DRAFT_451158</name>
</gene>
<dbReference type="PANTHER" id="PTHR24361:SF842">
    <property type="entry name" value="KINASE, PUTATIVE-RELATED"/>
    <property type="match status" value="1"/>
</dbReference>
<accession>A0A6A5XUR9</accession>
<dbReference type="PROSITE" id="PS50011">
    <property type="entry name" value="PROTEIN_KINASE_DOM"/>
    <property type="match status" value="1"/>
</dbReference>
<dbReference type="GO" id="GO:0005524">
    <property type="term" value="F:ATP binding"/>
    <property type="evidence" value="ECO:0007669"/>
    <property type="project" value="InterPro"/>
</dbReference>
<reference evidence="3" key="1">
    <citation type="journal article" date="2020" name="Stud. Mycol.">
        <title>101 Dothideomycetes genomes: a test case for predicting lifestyles and emergence of pathogens.</title>
        <authorList>
            <person name="Haridas S."/>
            <person name="Albert R."/>
            <person name="Binder M."/>
            <person name="Bloem J."/>
            <person name="Labutti K."/>
            <person name="Salamov A."/>
            <person name="Andreopoulos B."/>
            <person name="Baker S."/>
            <person name="Barry K."/>
            <person name="Bills G."/>
            <person name="Bluhm B."/>
            <person name="Cannon C."/>
            <person name="Castanera R."/>
            <person name="Culley D."/>
            <person name="Daum C."/>
            <person name="Ezra D."/>
            <person name="Gonzalez J."/>
            <person name="Henrissat B."/>
            <person name="Kuo A."/>
            <person name="Liang C."/>
            <person name="Lipzen A."/>
            <person name="Lutzoni F."/>
            <person name="Magnuson J."/>
            <person name="Mondo S."/>
            <person name="Nolan M."/>
            <person name="Ohm R."/>
            <person name="Pangilinan J."/>
            <person name="Park H.-J."/>
            <person name="Ramirez L."/>
            <person name="Alfaro M."/>
            <person name="Sun H."/>
            <person name="Tritt A."/>
            <person name="Yoshinaga Y."/>
            <person name="Zwiers L.-H."/>
            <person name="Turgeon B."/>
            <person name="Goodwin S."/>
            <person name="Spatafora J."/>
            <person name="Crous P."/>
            <person name="Grigoriev I."/>
        </authorList>
    </citation>
    <scope>NUCLEOTIDE SEQUENCE</scope>
    <source>
        <strain evidence="3">CBS 175.79</strain>
    </source>
</reference>
<feature type="domain" description="Protein kinase" evidence="2">
    <location>
        <begin position="48"/>
        <end position="320"/>
    </location>
</feature>
<evidence type="ECO:0000313" key="3">
    <source>
        <dbReference type="EMBL" id="KAF2016679.1"/>
    </source>
</evidence>
<dbReference type="AlphaFoldDB" id="A0A6A5XUR9"/>
<dbReference type="InterPro" id="IPR053235">
    <property type="entry name" value="Ser_Thr_kinase"/>
</dbReference>
<dbReference type="GO" id="GO:0005737">
    <property type="term" value="C:cytoplasm"/>
    <property type="evidence" value="ECO:0007669"/>
    <property type="project" value="TreeGrafter"/>
</dbReference>
<dbReference type="Proteomes" id="UP000799778">
    <property type="component" value="Unassembled WGS sequence"/>
</dbReference>
<keyword evidence="3" id="KW-0808">Transferase</keyword>
<dbReference type="PANTHER" id="PTHR24361">
    <property type="entry name" value="MITOGEN-ACTIVATED KINASE KINASE KINASE"/>
    <property type="match status" value="1"/>
</dbReference>